<sequence>MLGGIGKTAAPGEVDTRCETDADCAVKNVGNCCGEFPACVNADSPTFPEQVQAACAESGMMSVCGFRDVAGCTCVDNTCTDVHADGGDTPVVR</sequence>
<reference evidence="2" key="1">
    <citation type="journal article" date="2019" name="Int. J. Syst. Evol. Microbiol.">
        <title>The Global Catalogue of Microorganisms (GCM) 10K type strain sequencing project: providing services to taxonomists for standard genome sequencing and annotation.</title>
        <authorList>
            <consortium name="The Broad Institute Genomics Platform"/>
            <consortium name="The Broad Institute Genome Sequencing Center for Infectious Disease"/>
            <person name="Wu L."/>
            <person name="Ma J."/>
        </authorList>
    </citation>
    <scope>NUCLEOTIDE SEQUENCE [LARGE SCALE GENOMIC DNA]</scope>
    <source>
        <strain evidence="2">CGMCC 1.13574</strain>
    </source>
</reference>
<proteinExistence type="predicted"/>
<evidence type="ECO:0000313" key="1">
    <source>
        <dbReference type="EMBL" id="MFC4729655.1"/>
    </source>
</evidence>
<gene>
    <name evidence="1" type="ORF">ACFO3Q_15915</name>
</gene>
<protein>
    <submittedName>
        <fullName evidence="1">Uncharacterized protein</fullName>
    </submittedName>
</protein>
<dbReference type="RefSeq" id="WP_377005796.1">
    <property type="nucleotide sequence ID" value="NZ_JBHSGG010000048.1"/>
</dbReference>
<keyword evidence="2" id="KW-1185">Reference proteome</keyword>
<evidence type="ECO:0000313" key="2">
    <source>
        <dbReference type="Proteomes" id="UP001595892"/>
    </source>
</evidence>
<organism evidence="1 2">
    <name type="scientific">Coralloluteibacterium thermophilum</name>
    <dbReference type="NCBI Taxonomy" id="2707049"/>
    <lineage>
        <taxon>Bacteria</taxon>
        <taxon>Pseudomonadati</taxon>
        <taxon>Pseudomonadota</taxon>
        <taxon>Gammaproteobacteria</taxon>
        <taxon>Lysobacterales</taxon>
        <taxon>Lysobacteraceae</taxon>
        <taxon>Coralloluteibacterium</taxon>
    </lineage>
</organism>
<comment type="caution">
    <text evidence="1">The sequence shown here is derived from an EMBL/GenBank/DDBJ whole genome shotgun (WGS) entry which is preliminary data.</text>
</comment>
<dbReference type="Proteomes" id="UP001595892">
    <property type="component" value="Unassembled WGS sequence"/>
</dbReference>
<accession>A0ABV9NPC5</accession>
<name>A0ABV9NPC5_9GAMM</name>
<dbReference type="EMBL" id="JBHSGG010000048">
    <property type="protein sequence ID" value="MFC4729655.1"/>
    <property type="molecule type" value="Genomic_DNA"/>
</dbReference>